<keyword evidence="9" id="KW-1185">Reference proteome</keyword>
<dbReference type="InterPro" id="IPR012257">
    <property type="entry name" value="Glc_ox_4Fe-4S"/>
</dbReference>
<dbReference type="Pfam" id="PF02754">
    <property type="entry name" value="CCG"/>
    <property type="match status" value="2"/>
</dbReference>
<dbReference type="InterPro" id="IPR009051">
    <property type="entry name" value="Helical_ferredxn"/>
</dbReference>
<evidence type="ECO:0000256" key="6">
    <source>
        <dbReference type="PIRNR" id="PIRNR000139"/>
    </source>
</evidence>
<comment type="catalytic activity">
    <reaction evidence="6">
        <text>glycolate + A = glyoxylate + AH2</text>
        <dbReference type="Rhea" id="RHEA:21264"/>
        <dbReference type="ChEBI" id="CHEBI:13193"/>
        <dbReference type="ChEBI" id="CHEBI:17499"/>
        <dbReference type="ChEBI" id="CHEBI:29805"/>
        <dbReference type="ChEBI" id="CHEBI:36655"/>
        <dbReference type="EC" id="1.1.99.14"/>
    </reaction>
</comment>
<evidence type="ECO:0000313" key="9">
    <source>
        <dbReference type="Proteomes" id="UP000199545"/>
    </source>
</evidence>
<keyword evidence="4 6" id="KW-0408">Iron</keyword>
<dbReference type="Pfam" id="PF13183">
    <property type="entry name" value="Fer4_8"/>
    <property type="match status" value="1"/>
</dbReference>
<evidence type="ECO:0000313" key="8">
    <source>
        <dbReference type="EMBL" id="SFJ58971.1"/>
    </source>
</evidence>
<comment type="function">
    <text evidence="6">Component of a complex that catalyzes the oxidation of glycolate to glyoxylate.</text>
</comment>
<evidence type="ECO:0000256" key="5">
    <source>
        <dbReference type="ARBA" id="ARBA00023014"/>
    </source>
</evidence>
<keyword evidence="2 6" id="KW-0479">Metal-binding</keyword>
<gene>
    <name evidence="8" type="ORF">SAMN05421852_11373</name>
</gene>
<protein>
    <recommendedName>
        <fullName evidence="6">Glycolate oxidase iron-sulfur subunit</fullName>
        <ecNumber evidence="6">1.1.99.14</ecNumber>
    </recommendedName>
</protein>
<keyword evidence="6" id="KW-0813">Transport</keyword>
<dbReference type="PANTHER" id="PTHR32479">
    <property type="entry name" value="GLYCOLATE OXIDASE IRON-SULFUR SUBUNIT"/>
    <property type="match status" value="1"/>
</dbReference>
<keyword evidence="6" id="KW-0249">Electron transport</keyword>
<feature type="domain" description="4Fe-4S ferredoxin-type" evidence="7">
    <location>
        <begin position="11"/>
        <end position="39"/>
    </location>
</feature>
<keyword evidence="5 6" id="KW-0411">Iron-sulfur</keyword>
<evidence type="ECO:0000256" key="2">
    <source>
        <dbReference type="ARBA" id="ARBA00022723"/>
    </source>
</evidence>
<dbReference type="OrthoDB" id="9770306at2"/>
<dbReference type="PROSITE" id="PS00198">
    <property type="entry name" value="4FE4S_FER_1"/>
    <property type="match status" value="1"/>
</dbReference>
<name>A0A1I3SN08_9BACL</name>
<evidence type="ECO:0000256" key="1">
    <source>
        <dbReference type="ARBA" id="ARBA00022485"/>
    </source>
</evidence>
<evidence type="ECO:0000256" key="3">
    <source>
        <dbReference type="ARBA" id="ARBA00022737"/>
    </source>
</evidence>
<evidence type="ECO:0000256" key="4">
    <source>
        <dbReference type="ARBA" id="ARBA00023004"/>
    </source>
</evidence>
<reference evidence="8 9" key="1">
    <citation type="submission" date="2016-10" db="EMBL/GenBank/DDBJ databases">
        <authorList>
            <person name="de Groot N.N."/>
        </authorList>
    </citation>
    <scope>NUCLEOTIDE SEQUENCE [LARGE SCALE GENOMIC DNA]</scope>
    <source>
        <strain evidence="8 9">DSM 44778</strain>
    </source>
</reference>
<keyword evidence="1 6" id="KW-0004">4Fe-4S</keyword>
<evidence type="ECO:0000259" key="7">
    <source>
        <dbReference type="PROSITE" id="PS51379"/>
    </source>
</evidence>
<dbReference type="PANTHER" id="PTHR32479:SF17">
    <property type="entry name" value="GLYCOLATE OXIDASE IRON-SULFUR SUBUNIT"/>
    <property type="match status" value="1"/>
</dbReference>
<dbReference type="GO" id="GO:0019154">
    <property type="term" value="F:glycolate dehydrogenase activity"/>
    <property type="evidence" value="ECO:0007669"/>
    <property type="project" value="UniProtKB-EC"/>
</dbReference>
<dbReference type="SUPFAM" id="SSF46548">
    <property type="entry name" value="alpha-helical ferredoxin"/>
    <property type="match status" value="1"/>
</dbReference>
<dbReference type="InterPro" id="IPR017896">
    <property type="entry name" value="4Fe4S_Fe-S-bd"/>
</dbReference>
<dbReference type="PROSITE" id="PS51379">
    <property type="entry name" value="4FE4S_FER_2"/>
    <property type="match status" value="2"/>
</dbReference>
<dbReference type="RefSeq" id="WP_093230843.1">
    <property type="nucleotide sequence ID" value="NZ_FORR01000013.1"/>
</dbReference>
<dbReference type="PIRSF" id="PIRSF000139">
    <property type="entry name" value="Glc_ox_4Fe-4S"/>
    <property type="match status" value="1"/>
</dbReference>
<organism evidence="8 9">
    <name type="scientific">Thermoflavimicrobium dichotomicum</name>
    <dbReference type="NCBI Taxonomy" id="46223"/>
    <lineage>
        <taxon>Bacteria</taxon>
        <taxon>Bacillati</taxon>
        <taxon>Bacillota</taxon>
        <taxon>Bacilli</taxon>
        <taxon>Bacillales</taxon>
        <taxon>Thermoactinomycetaceae</taxon>
        <taxon>Thermoflavimicrobium</taxon>
    </lineage>
</organism>
<dbReference type="STRING" id="46223.SAMN05421852_11373"/>
<keyword evidence="3" id="KW-0677">Repeat</keyword>
<dbReference type="EMBL" id="FORR01000013">
    <property type="protein sequence ID" value="SFJ58971.1"/>
    <property type="molecule type" value="Genomic_DNA"/>
</dbReference>
<dbReference type="InterPro" id="IPR017900">
    <property type="entry name" value="4Fe4S_Fe_S_CS"/>
</dbReference>
<dbReference type="EC" id="1.1.99.14" evidence="6"/>
<dbReference type="Gene3D" id="1.10.1060.10">
    <property type="entry name" value="Alpha-helical ferredoxin"/>
    <property type="match status" value="1"/>
</dbReference>
<dbReference type="InterPro" id="IPR004017">
    <property type="entry name" value="Cys_rich_dom"/>
</dbReference>
<feature type="domain" description="4Fe-4S ferredoxin-type" evidence="7">
    <location>
        <begin position="61"/>
        <end position="93"/>
    </location>
</feature>
<dbReference type="GO" id="GO:0051539">
    <property type="term" value="F:4 iron, 4 sulfur cluster binding"/>
    <property type="evidence" value="ECO:0007669"/>
    <property type="project" value="UniProtKB-UniRule"/>
</dbReference>
<dbReference type="GO" id="GO:0046872">
    <property type="term" value="F:metal ion binding"/>
    <property type="evidence" value="ECO:0007669"/>
    <property type="project" value="UniProtKB-UniRule"/>
</dbReference>
<comment type="cofactor">
    <cofactor evidence="6">
        <name>[4Fe-4S] cluster</name>
        <dbReference type="ChEBI" id="CHEBI:49883"/>
    </cofactor>
    <text evidence="6">Binds 2 [4Fe-4S] clusters.</text>
</comment>
<dbReference type="AlphaFoldDB" id="A0A1I3SN08"/>
<sequence length="436" mass="49082">MNDSQVERLRKNTYQETNQCIQCGYCLPACPTYVSMGKESASPRGRINLVKLAAEGKIDIREHLAEPIDLCLGCRACEVVCPVNVPYGHILEQAKEAITAAESQEDAPAMTKIKSFLLRHLFPYPSRMRFIGNLAWVYQKSGFSRFLKRTRFLERISPVLDQWEKTLPPLSPPKKRVQWGEVFPAKGETKAKVAFFTGCITDALLYRTNRLTIHLLTLVGCEVVIPAQQNCCGALFSHQGMTEEAKKLARANIEAFEKSGADYYVNNAGGCGAMLREYDQLFKDEPEWQERAKRFVQAVRDISELLVQFGPLPFQKEWKGIITYQDSCHLRNVQKVINEPRQLLQSVPGATYVELKSADQCCGSGGIYNLLHFQESMKILDVKMKDIEETQATTIVTTNPGCYLQMRLGVERMGAGDSIQTLHLVELLAKVCGVEE</sequence>
<comment type="catalytic activity">
    <reaction evidence="6">
        <text>(R)-lactate + A = pyruvate + AH2</text>
        <dbReference type="Rhea" id="RHEA:15089"/>
        <dbReference type="ChEBI" id="CHEBI:13193"/>
        <dbReference type="ChEBI" id="CHEBI:15361"/>
        <dbReference type="ChEBI" id="CHEBI:16004"/>
        <dbReference type="ChEBI" id="CHEBI:17499"/>
    </reaction>
</comment>
<accession>A0A1I3SN08</accession>
<dbReference type="Proteomes" id="UP000199545">
    <property type="component" value="Unassembled WGS sequence"/>
</dbReference>
<proteinExistence type="predicted"/>